<dbReference type="GO" id="GO:0051539">
    <property type="term" value="F:4 iron, 4 sulfur cluster binding"/>
    <property type="evidence" value="ECO:0007669"/>
    <property type="project" value="UniProtKB-KW"/>
</dbReference>
<evidence type="ECO:0000256" key="2">
    <source>
        <dbReference type="ARBA" id="ARBA00022485"/>
    </source>
</evidence>
<dbReference type="PROSITE" id="PS51918">
    <property type="entry name" value="RADICAL_SAM"/>
    <property type="match status" value="1"/>
</dbReference>
<dbReference type="AlphaFoldDB" id="A0A2K1P7X0"/>
<accession>A0A2K1P7X0</accession>
<dbReference type="InterPro" id="IPR007197">
    <property type="entry name" value="rSAM"/>
</dbReference>
<dbReference type="SFLD" id="SFLDS00029">
    <property type="entry name" value="Radical_SAM"/>
    <property type="match status" value="1"/>
</dbReference>
<dbReference type="SFLD" id="SFLDG01083">
    <property type="entry name" value="Uncharacterised_Radical_SAM_Su"/>
    <property type="match status" value="1"/>
</dbReference>
<gene>
    <name evidence="8" type="ORF">X927_06870</name>
</gene>
<dbReference type="CDD" id="cd01335">
    <property type="entry name" value="Radical_SAM"/>
    <property type="match status" value="1"/>
</dbReference>
<sequence length="312" mass="36568">MNFKYLYGPVPSRRLGRSLGVSPIPPKTCNFSCVYCQLGRTTNMTNKRQEFFNLQDILEEFDVYVKNDLSPFDFVTIVGEGEPLLYSRIGELIKSIKTYVDKPVAVITNGALLSEQKVREELNESDLVMPTLDAYDQRTLKRINRSHKSISFDSYVDGLISFSKNFKGKIWMEFMMVKGLNDDEESLRKIKEIFNRIIYDRLYINLPMRPPAEDWVTVPEKEKIELAQNILGGISLDFLEEEDFYSSIKDDLEAILSIIKRHPMNQHEIESFLDQRKCENKNEIFEKLEKNEYVEKVQYFGLNVYRLTSMRR</sequence>
<keyword evidence="4" id="KW-0479">Metal-binding</keyword>
<evidence type="ECO:0000256" key="6">
    <source>
        <dbReference type="ARBA" id="ARBA00023014"/>
    </source>
</evidence>
<dbReference type="Proteomes" id="UP000236604">
    <property type="component" value="Unassembled WGS sequence"/>
</dbReference>
<keyword evidence="6" id="KW-0411">Iron-sulfur</keyword>
<dbReference type="PANTHER" id="PTHR43787:SF11">
    <property type="entry name" value="UPF0026 PROTEIN SLR1464"/>
    <property type="match status" value="1"/>
</dbReference>
<evidence type="ECO:0000256" key="4">
    <source>
        <dbReference type="ARBA" id="ARBA00022723"/>
    </source>
</evidence>
<evidence type="ECO:0000256" key="3">
    <source>
        <dbReference type="ARBA" id="ARBA00022691"/>
    </source>
</evidence>
<protein>
    <submittedName>
        <fullName evidence="8">Fe-S oxidoreductase</fullName>
    </submittedName>
</protein>
<proteinExistence type="predicted"/>
<dbReference type="EMBL" id="AZRN01000031">
    <property type="protein sequence ID" value="PNR98871.1"/>
    <property type="molecule type" value="Genomic_DNA"/>
</dbReference>
<feature type="domain" description="Radical SAM core" evidence="7">
    <location>
        <begin position="13"/>
        <end position="237"/>
    </location>
</feature>
<keyword evidence="9" id="KW-1185">Reference proteome</keyword>
<dbReference type="PANTHER" id="PTHR43787">
    <property type="entry name" value="FEMO COFACTOR BIOSYNTHESIS PROTEIN NIFB-RELATED"/>
    <property type="match status" value="1"/>
</dbReference>
<organism evidence="8 9">
    <name type="scientific">Petrotoga mexicana DSM 14811</name>
    <dbReference type="NCBI Taxonomy" id="1122954"/>
    <lineage>
        <taxon>Bacteria</taxon>
        <taxon>Thermotogati</taxon>
        <taxon>Thermotogota</taxon>
        <taxon>Thermotogae</taxon>
        <taxon>Petrotogales</taxon>
        <taxon>Petrotogaceae</taxon>
        <taxon>Petrotoga</taxon>
    </lineage>
</organism>
<evidence type="ECO:0000256" key="1">
    <source>
        <dbReference type="ARBA" id="ARBA00001966"/>
    </source>
</evidence>
<evidence type="ECO:0000313" key="8">
    <source>
        <dbReference type="EMBL" id="PNR98871.1"/>
    </source>
</evidence>
<dbReference type="InterPro" id="IPR013785">
    <property type="entry name" value="Aldolase_TIM"/>
</dbReference>
<dbReference type="GO" id="GO:0046872">
    <property type="term" value="F:metal ion binding"/>
    <property type="evidence" value="ECO:0007669"/>
    <property type="project" value="UniProtKB-KW"/>
</dbReference>
<reference evidence="8 9" key="1">
    <citation type="submission" date="2013-12" db="EMBL/GenBank/DDBJ databases">
        <title>Comparative genomics of Petrotoga isolates.</title>
        <authorList>
            <person name="Nesbo C.L."/>
            <person name="Charchuk R."/>
            <person name="Chow K."/>
        </authorList>
    </citation>
    <scope>NUCLEOTIDE SEQUENCE [LARGE SCALE GENOMIC DNA]</scope>
    <source>
        <strain evidence="8 9">DSM 14811</strain>
    </source>
</reference>
<dbReference type="InterPro" id="IPR058240">
    <property type="entry name" value="rSAM_sf"/>
</dbReference>
<evidence type="ECO:0000256" key="5">
    <source>
        <dbReference type="ARBA" id="ARBA00023004"/>
    </source>
</evidence>
<dbReference type="Pfam" id="PF04055">
    <property type="entry name" value="Radical_SAM"/>
    <property type="match status" value="1"/>
</dbReference>
<keyword evidence="2" id="KW-0004">4Fe-4S</keyword>
<keyword evidence="3" id="KW-0949">S-adenosyl-L-methionine</keyword>
<dbReference type="RefSeq" id="WP_103077307.1">
    <property type="nucleotide sequence ID" value="NZ_AZRN01000031.1"/>
</dbReference>
<comment type="caution">
    <text evidence="8">The sequence shown here is derived from an EMBL/GenBank/DDBJ whole genome shotgun (WGS) entry which is preliminary data.</text>
</comment>
<evidence type="ECO:0000259" key="7">
    <source>
        <dbReference type="PROSITE" id="PS51918"/>
    </source>
</evidence>
<dbReference type="Gene3D" id="3.20.20.70">
    <property type="entry name" value="Aldolase class I"/>
    <property type="match status" value="1"/>
</dbReference>
<keyword evidence="5" id="KW-0408">Iron</keyword>
<dbReference type="GO" id="GO:0003824">
    <property type="term" value="F:catalytic activity"/>
    <property type="evidence" value="ECO:0007669"/>
    <property type="project" value="InterPro"/>
</dbReference>
<dbReference type="SUPFAM" id="SSF102114">
    <property type="entry name" value="Radical SAM enzymes"/>
    <property type="match status" value="1"/>
</dbReference>
<dbReference type="InterPro" id="IPR040084">
    <property type="entry name" value="GTPase_Obg"/>
</dbReference>
<evidence type="ECO:0000313" key="9">
    <source>
        <dbReference type="Proteomes" id="UP000236604"/>
    </source>
</evidence>
<comment type="cofactor">
    <cofactor evidence="1">
        <name>[4Fe-4S] cluster</name>
        <dbReference type="ChEBI" id="CHEBI:49883"/>
    </cofactor>
</comment>
<name>A0A2K1P7X0_9BACT</name>